<gene>
    <name evidence="2" type="ordered locus">Pedsa_2853</name>
</gene>
<dbReference type="SUPFAM" id="SSF53067">
    <property type="entry name" value="Actin-like ATPase domain"/>
    <property type="match status" value="1"/>
</dbReference>
<keyword evidence="3" id="KW-1185">Reference proteome</keyword>
<dbReference type="PANTHER" id="PTHR18964:SF149">
    <property type="entry name" value="BIFUNCTIONAL UDP-N-ACETYLGLUCOSAMINE 2-EPIMERASE_N-ACETYLMANNOSAMINE KINASE"/>
    <property type="match status" value="1"/>
</dbReference>
<dbReference type="eggNOG" id="COG1940">
    <property type="taxonomic scope" value="Bacteria"/>
</dbReference>
<dbReference type="STRING" id="762903.Pedsa_2853"/>
<reference evidence="2 3" key="1">
    <citation type="journal article" date="2011" name="Stand. Genomic Sci.">
        <title>Complete genome sequence of the gliding, heparinolytic Pedobacter saltans type strain (113).</title>
        <authorList>
            <person name="Liolios K."/>
            <person name="Sikorski J."/>
            <person name="Lu M."/>
            <person name="Nolan M."/>
            <person name="Lapidus A."/>
            <person name="Lucas S."/>
            <person name="Hammon N."/>
            <person name="Deshpande S."/>
            <person name="Cheng J.F."/>
            <person name="Tapia R."/>
            <person name="Han C."/>
            <person name="Goodwin L."/>
            <person name="Pitluck S."/>
            <person name="Huntemann M."/>
            <person name="Ivanova N."/>
            <person name="Pagani I."/>
            <person name="Mavromatis K."/>
            <person name="Ovchinikova G."/>
            <person name="Pati A."/>
            <person name="Chen A."/>
            <person name="Palaniappan K."/>
            <person name="Land M."/>
            <person name="Hauser L."/>
            <person name="Brambilla E.M."/>
            <person name="Kotsyurbenko O."/>
            <person name="Rohde M."/>
            <person name="Tindall B.J."/>
            <person name="Abt B."/>
            <person name="Goker M."/>
            <person name="Detter J.C."/>
            <person name="Woyke T."/>
            <person name="Bristow J."/>
            <person name="Eisen J.A."/>
            <person name="Markowitz V."/>
            <person name="Hugenholtz P."/>
            <person name="Klenk H.P."/>
            <person name="Kyrpides N.C."/>
        </authorList>
    </citation>
    <scope>NUCLEOTIDE SEQUENCE [LARGE SCALE GENOMIC DNA]</scope>
    <source>
        <strain evidence="3">ATCC 51119 / DSM 12145 / JCM 21818 / LMG 10337 / NBRC 100064 / NCIMB 13643</strain>
    </source>
</reference>
<sequence length="249" mass="27278">MDKQQTLAIDIGGSSIKATVLDEQGEMLAEYQKTPTPKVPKPEAVLQSIKNLVVGFPEFNQVTVGFPGYVRAGIVQTAPNLGTKYWEGYPLAQSLADEFGQPVRLLNDADLQGFGLIEGKGLELVLTLGTGLGTALFMDGSLLPHLELSHFIAKDDKDFDAYIGDKALDKDGTEKWNKKLKEVIALFSLVVNYNKLYLSGGNAKKVELKLDHNIKICGNREGIKGGAFVWKAEENFSLKTVKPNTQHNK</sequence>
<protein>
    <submittedName>
        <fullName evidence="2">ROK family protein</fullName>
    </submittedName>
</protein>
<comment type="similarity">
    <text evidence="1">Belongs to the ROK (NagC/XylR) family.</text>
</comment>
<proteinExistence type="inferred from homology"/>
<evidence type="ECO:0000256" key="1">
    <source>
        <dbReference type="ARBA" id="ARBA00006479"/>
    </source>
</evidence>
<dbReference type="Gene3D" id="3.30.420.40">
    <property type="match status" value="2"/>
</dbReference>
<dbReference type="Pfam" id="PF00480">
    <property type="entry name" value="ROK"/>
    <property type="match status" value="1"/>
</dbReference>
<accession>F0S8C8</accession>
<dbReference type="PANTHER" id="PTHR18964">
    <property type="entry name" value="ROK (REPRESSOR, ORF, KINASE) FAMILY"/>
    <property type="match status" value="1"/>
</dbReference>
<evidence type="ECO:0000313" key="3">
    <source>
        <dbReference type="Proteomes" id="UP000000310"/>
    </source>
</evidence>
<name>F0S8C8_PSESL</name>
<dbReference type="AlphaFoldDB" id="F0S8C8"/>
<dbReference type="KEGG" id="psn:Pedsa_2853"/>
<dbReference type="OrthoDB" id="849313at2"/>
<dbReference type="EMBL" id="CP002545">
    <property type="protein sequence ID" value="ADY53392.1"/>
    <property type="molecule type" value="Genomic_DNA"/>
</dbReference>
<dbReference type="InterPro" id="IPR000600">
    <property type="entry name" value="ROK"/>
</dbReference>
<dbReference type="Proteomes" id="UP000000310">
    <property type="component" value="Chromosome"/>
</dbReference>
<reference evidence="3" key="2">
    <citation type="submission" date="2011-02" db="EMBL/GenBank/DDBJ databases">
        <title>The complete genome of Pedobacter saltans DSM 12145.</title>
        <authorList>
            <consortium name="US DOE Joint Genome Institute (JGI-PGF)"/>
            <person name="Lucas S."/>
            <person name="Copeland A."/>
            <person name="Lapidus A."/>
            <person name="Bruce D."/>
            <person name="Goodwin L."/>
            <person name="Pitluck S."/>
            <person name="Kyrpides N."/>
            <person name="Mavromatis K."/>
            <person name="Pagani I."/>
            <person name="Ivanova N."/>
            <person name="Ovchinnikova G."/>
            <person name="Lu M."/>
            <person name="Detter J.C."/>
            <person name="Han C."/>
            <person name="Land M."/>
            <person name="Hauser L."/>
            <person name="Markowitz V."/>
            <person name="Cheng J.-F."/>
            <person name="Hugenholtz P."/>
            <person name="Woyke T."/>
            <person name="Wu D."/>
            <person name="Tindall B."/>
            <person name="Pomrenke H.G."/>
            <person name="Brambilla E."/>
            <person name="Klenk H.-P."/>
            <person name="Eisen J.A."/>
        </authorList>
    </citation>
    <scope>NUCLEOTIDE SEQUENCE [LARGE SCALE GENOMIC DNA]</scope>
    <source>
        <strain evidence="3">ATCC 51119 / DSM 12145 / JCM 21818 / LMG 10337 / NBRC 100064 / NCIMB 13643</strain>
    </source>
</reference>
<dbReference type="RefSeq" id="WP_013633877.1">
    <property type="nucleotide sequence ID" value="NC_015177.1"/>
</dbReference>
<organism evidence="2 3">
    <name type="scientific">Pseudopedobacter saltans (strain ATCC 51119 / DSM 12145 / JCM 21818 / CCUG 39354 / LMG 10337 / NBRC 100064 / NCIMB 13643)</name>
    <name type="common">Pedobacter saltans</name>
    <dbReference type="NCBI Taxonomy" id="762903"/>
    <lineage>
        <taxon>Bacteria</taxon>
        <taxon>Pseudomonadati</taxon>
        <taxon>Bacteroidota</taxon>
        <taxon>Sphingobacteriia</taxon>
        <taxon>Sphingobacteriales</taxon>
        <taxon>Sphingobacteriaceae</taxon>
        <taxon>Pseudopedobacter</taxon>
    </lineage>
</organism>
<dbReference type="InterPro" id="IPR043129">
    <property type="entry name" value="ATPase_NBD"/>
</dbReference>
<evidence type="ECO:0000313" key="2">
    <source>
        <dbReference type="EMBL" id="ADY53392.1"/>
    </source>
</evidence>
<dbReference type="HOGENOM" id="CLU_065796_1_0_10"/>